<feature type="transmembrane region" description="Helical" evidence="11">
    <location>
        <begin position="631"/>
        <end position="654"/>
    </location>
</feature>
<evidence type="ECO:0000256" key="7">
    <source>
        <dbReference type="ARBA" id="ARBA00039717"/>
    </source>
</evidence>
<dbReference type="SUPFAM" id="SSF55486">
    <property type="entry name" value="Metalloproteases ('zincins'), catalytic domain"/>
    <property type="match status" value="1"/>
</dbReference>
<evidence type="ECO:0000256" key="8">
    <source>
        <dbReference type="PIRSR" id="PIRSR601577-1"/>
    </source>
</evidence>
<feature type="binding site" evidence="9">
    <location>
        <position position="232"/>
    </location>
    <ligand>
        <name>Zn(2+)</name>
        <dbReference type="ChEBI" id="CHEBI:29105"/>
        <note>catalytic</note>
    </ligand>
</feature>
<dbReference type="Gene3D" id="3.90.132.10">
    <property type="entry name" value="Leishmanolysin , domain 2"/>
    <property type="match status" value="1"/>
</dbReference>
<dbReference type="Proteomes" id="UP000694844">
    <property type="component" value="Chromosome 5"/>
</dbReference>
<dbReference type="GeneID" id="111132971"/>
<keyword evidence="10" id="KW-0732">Signal</keyword>
<dbReference type="KEGG" id="cvn:111132971"/>
<feature type="binding site" evidence="9">
    <location>
        <position position="228"/>
    </location>
    <ligand>
        <name>Zn(2+)</name>
        <dbReference type="ChEBI" id="CHEBI:29105"/>
        <note>catalytic</note>
    </ligand>
</feature>
<evidence type="ECO:0000256" key="1">
    <source>
        <dbReference type="ARBA" id="ARBA00005860"/>
    </source>
</evidence>
<dbReference type="GO" id="GO:0007155">
    <property type="term" value="P:cell adhesion"/>
    <property type="evidence" value="ECO:0007669"/>
    <property type="project" value="InterPro"/>
</dbReference>
<dbReference type="RefSeq" id="XP_022336666.1">
    <property type="nucleotide sequence ID" value="XM_022480958.1"/>
</dbReference>
<evidence type="ECO:0000256" key="3">
    <source>
        <dbReference type="ARBA" id="ARBA00022723"/>
    </source>
</evidence>
<dbReference type="AlphaFoldDB" id="A0A8B8EAX9"/>
<dbReference type="OrthoDB" id="527990at2759"/>
<keyword evidence="3 9" id="KW-0479">Metal-binding</keyword>
<evidence type="ECO:0000313" key="12">
    <source>
        <dbReference type="Proteomes" id="UP000694844"/>
    </source>
</evidence>
<keyword evidence="11" id="KW-0812">Transmembrane</keyword>
<dbReference type="GO" id="GO:0005737">
    <property type="term" value="C:cytoplasm"/>
    <property type="evidence" value="ECO:0007669"/>
    <property type="project" value="TreeGrafter"/>
</dbReference>
<gene>
    <name evidence="13" type="primary">LOC111132971</name>
</gene>
<dbReference type="Pfam" id="PF01457">
    <property type="entry name" value="Peptidase_M8"/>
    <property type="match status" value="2"/>
</dbReference>
<keyword evidence="2 10" id="KW-0645">Protease</keyword>
<dbReference type="EC" id="3.4.24.-" evidence="10"/>
<dbReference type="GO" id="GO:0046872">
    <property type="term" value="F:metal ion binding"/>
    <property type="evidence" value="ECO:0007669"/>
    <property type="project" value="UniProtKB-KW"/>
</dbReference>
<dbReference type="PANTHER" id="PTHR10942:SF0">
    <property type="entry name" value="LEISHMANOLYSIN-LIKE PEPTIDASE"/>
    <property type="match status" value="1"/>
</dbReference>
<organism evidence="12 13">
    <name type="scientific">Crassostrea virginica</name>
    <name type="common">Eastern oyster</name>
    <dbReference type="NCBI Taxonomy" id="6565"/>
    <lineage>
        <taxon>Eukaryota</taxon>
        <taxon>Metazoa</taxon>
        <taxon>Spiralia</taxon>
        <taxon>Lophotrochozoa</taxon>
        <taxon>Mollusca</taxon>
        <taxon>Bivalvia</taxon>
        <taxon>Autobranchia</taxon>
        <taxon>Pteriomorphia</taxon>
        <taxon>Ostreida</taxon>
        <taxon>Ostreoidea</taxon>
        <taxon>Ostreidae</taxon>
        <taxon>Crassostrea</taxon>
    </lineage>
</organism>
<protein>
    <recommendedName>
        <fullName evidence="7 10">Leishmanolysin-like peptidase</fullName>
        <ecNumber evidence="10">3.4.24.-</ecNumber>
    </recommendedName>
</protein>
<evidence type="ECO:0000256" key="11">
    <source>
        <dbReference type="SAM" id="Phobius"/>
    </source>
</evidence>
<comment type="cofactor">
    <cofactor evidence="9 10">
        <name>Zn(2+)</name>
        <dbReference type="ChEBI" id="CHEBI:29105"/>
    </cofactor>
    <text evidence="9 10">Binds 1 zinc ion per subunit.</text>
</comment>
<dbReference type="InterPro" id="IPR001577">
    <property type="entry name" value="Peptidase_M8"/>
</dbReference>
<evidence type="ECO:0000256" key="5">
    <source>
        <dbReference type="ARBA" id="ARBA00022833"/>
    </source>
</evidence>
<feature type="chain" id="PRO_5034797597" description="Leishmanolysin-like peptidase" evidence="10">
    <location>
        <begin position="19"/>
        <end position="656"/>
    </location>
</feature>
<dbReference type="Gene3D" id="2.30.34.10">
    <property type="entry name" value="Leishmanolysin domain 4"/>
    <property type="match status" value="1"/>
</dbReference>
<evidence type="ECO:0000256" key="9">
    <source>
        <dbReference type="PIRSR" id="PIRSR601577-2"/>
    </source>
</evidence>
<dbReference type="Gene3D" id="2.10.55.10">
    <property type="entry name" value="Leishmanolysin domain 3"/>
    <property type="match status" value="1"/>
</dbReference>
<evidence type="ECO:0000256" key="2">
    <source>
        <dbReference type="ARBA" id="ARBA00022670"/>
    </source>
</evidence>
<evidence type="ECO:0000256" key="10">
    <source>
        <dbReference type="RuleBase" id="RU366077"/>
    </source>
</evidence>
<dbReference type="Gene3D" id="3.10.170.20">
    <property type="match status" value="1"/>
</dbReference>
<reference evidence="13" key="1">
    <citation type="submission" date="2025-08" db="UniProtKB">
        <authorList>
            <consortium name="RefSeq"/>
        </authorList>
    </citation>
    <scope>IDENTIFICATION</scope>
    <source>
        <tissue evidence="13">Whole sample</tissue>
    </source>
</reference>
<accession>A0A8B8EAX9</accession>
<keyword evidence="5 9" id="KW-0862">Zinc</keyword>
<sequence>MDWLKVILISLLWILIQSEEDCVHRPPTPEEVVFDVKLDNDLNFTKRSVHEKLRIKTIIDGSIRNLPYSHQTLINTLVNEAKAYWENALKVKRSVASTIRLNRQCVKNMVMYAQGSRYCSENCSPQTRCGDFLIPQNHLDRCYYYDQTTGQLRSSGQAGPGVANADFILYVAASSSVKCQQAKTIAYAAHCQQEIVLDRPVAGYISICPNAVSTRSHDRTQLLSTMKHEILHALGFSAGLYAFFRDRNGMPLTPRSPNNNKPYLIDPTYKFYVWSDRVMKEVVRYGWKTANGRKDRNVRLIVTPAVQREARRHFNCPTLEGAEVENQGIYGTSVTHWEKRLFENEVMTGTYTQNPVVSRVTLALMEDTGWYQVNYNMAEELEWGRNLGCDFVFKSCMDWMDTHPPPSMDMHPFCKEVRGGLLKTDCTRNRRAVGFCNLVEYSGPLPPEYQYFTFTSGVQWSGDYRRLGGAVELADYCPFQQEFIWKENNVNARDSRCSLPGNTPQGSYNLYGEYYGADSICVNHGAMWSLQACNRLIQPKHSGSGCYRYECSNTAGLVLYVNGMSYQCLKTGQRIRVRYVSKYYLHDGYIECPYCPDVCQERGVLCPKEVVPYDIVNNVQDLYIPCSAKSYLYNSSGVYLLFIVNLLCTLVYYFNS</sequence>
<evidence type="ECO:0000256" key="6">
    <source>
        <dbReference type="ARBA" id="ARBA00023049"/>
    </source>
</evidence>
<dbReference type="FunFam" id="3.90.132.10:FF:000001">
    <property type="entry name" value="leishmanolysin-like peptidase isoform X2"/>
    <property type="match status" value="1"/>
</dbReference>
<feature type="binding site" evidence="9">
    <location>
        <position position="336"/>
    </location>
    <ligand>
        <name>Zn(2+)</name>
        <dbReference type="ChEBI" id="CHEBI:29105"/>
        <note>catalytic</note>
    </ligand>
</feature>
<dbReference type="GO" id="GO:0016020">
    <property type="term" value="C:membrane"/>
    <property type="evidence" value="ECO:0007669"/>
    <property type="project" value="InterPro"/>
</dbReference>
<keyword evidence="11" id="KW-0472">Membrane</keyword>
<dbReference type="GO" id="GO:0006508">
    <property type="term" value="P:proteolysis"/>
    <property type="evidence" value="ECO:0007669"/>
    <property type="project" value="UniProtKB-KW"/>
</dbReference>
<name>A0A8B8EAX9_CRAVI</name>
<feature type="signal peptide" evidence="10">
    <location>
        <begin position="1"/>
        <end position="18"/>
    </location>
</feature>
<comment type="similarity">
    <text evidence="1 10">Belongs to the peptidase M8 family.</text>
</comment>
<evidence type="ECO:0000256" key="4">
    <source>
        <dbReference type="ARBA" id="ARBA00022801"/>
    </source>
</evidence>
<keyword evidence="12" id="KW-1185">Reference proteome</keyword>
<dbReference type="GO" id="GO:0004222">
    <property type="term" value="F:metalloendopeptidase activity"/>
    <property type="evidence" value="ECO:0007669"/>
    <property type="project" value="UniProtKB-UniRule"/>
</dbReference>
<feature type="active site" evidence="8">
    <location>
        <position position="229"/>
    </location>
</feature>
<proteinExistence type="inferred from homology"/>
<keyword evidence="11" id="KW-1133">Transmembrane helix</keyword>
<keyword evidence="6 9" id="KW-0482">Metalloprotease</keyword>
<keyword evidence="4 10" id="KW-0378">Hydrolase</keyword>
<evidence type="ECO:0000313" key="13">
    <source>
        <dbReference type="RefSeq" id="XP_022336666.1"/>
    </source>
</evidence>
<dbReference type="PANTHER" id="PTHR10942">
    <property type="entry name" value="LEISHMANOLYSIN-LIKE PEPTIDASE"/>
    <property type="match status" value="1"/>
</dbReference>